<evidence type="ECO:0000313" key="4">
    <source>
        <dbReference type="Proteomes" id="UP000801492"/>
    </source>
</evidence>
<feature type="compositionally biased region" description="Low complexity" evidence="1">
    <location>
        <begin position="38"/>
        <end position="60"/>
    </location>
</feature>
<evidence type="ECO:0000256" key="2">
    <source>
        <dbReference type="SAM" id="SignalP"/>
    </source>
</evidence>
<dbReference type="AlphaFoldDB" id="A0A8K0C9C6"/>
<sequence>MCLLGAMLLAGSVTGVSGSGTTSEYVRQELRAVVGARTGQTQQQQQQQQQQTTTRPSTTQLINPQQVSASDLEALGLSFEMPPSGASESPKLWGTMGSDMGSMSPQPATSRSSMEEARQGDHKSSLLQKLLSE</sequence>
<reference evidence="3" key="1">
    <citation type="submission" date="2019-08" db="EMBL/GenBank/DDBJ databases">
        <title>The genome of the North American firefly Photinus pyralis.</title>
        <authorList>
            <consortium name="Photinus pyralis genome working group"/>
            <person name="Fallon T.R."/>
            <person name="Sander Lower S.E."/>
            <person name="Weng J.-K."/>
        </authorList>
    </citation>
    <scope>NUCLEOTIDE SEQUENCE</scope>
    <source>
        <strain evidence="3">TRF0915ILg1</strain>
        <tissue evidence="3">Whole body</tissue>
    </source>
</reference>
<feature type="region of interest" description="Disordered" evidence="1">
    <location>
        <begin position="36"/>
        <end position="133"/>
    </location>
</feature>
<comment type="caution">
    <text evidence="3">The sequence shown here is derived from an EMBL/GenBank/DDBJ whole genome shotgun (WGS) entry which is preliminary data.</text>
</comment>
<protein>
    <submittedName>
        <fullName evidence="3">Uncharacterized protein</fullName>
    </submittedName>
</protein>
<evidence type="ECO:0000256" key="1">
    <source>
        <dbReference type="SAM" id="MobiDB-lite"/>
    </source>
</evidence>
<dbReference type="EMBL" id="VTPC01090692">
    <property type="protein sequence ID" value="KAF2881854.1"/>
    <property type="molecule type" value="Genomic_DNA"/>
</dbReference>
<feature type="signal peptide" evidence="2">
    <location>
        <begin position="1"/>
        <end position="18"/>
    </location>
</feature>
<dbReference type="Proteomes" id="UP000801492">
    <property type="component" value="Unassembled WGS sequence"/>
</dbReference>
<dbReference type="OrthoDB" id="10035882at2759"/>
<keyword evidence="2" id="KW-0732">Signal</keyword>
<keyword evidence="4" id="KW-1185">Reference proteome</keyword>
<accession>A0A8K0C9C6</accession>
<feature type="compositionally biased region" description="Basic and acidic residues" evidence="1">
    <location>
        <begin position="113"/>
        <end position="124"/>
    </location>
</feature>
<organism evidence="3 4">
    <name type="scientific">Ignelater luminosus</name>
    <name type="common">Cucubano</name>
    <name type="synonym">Pyrophorus luminosus</name>
    <dbReference type="NCBI Taxonomy" id="2038154"/>
    <lineage>
        <taxon>Eukaryota</taxon>
        <taxon>Metazoa</taxon>
        <taxon>Ecdysozoa</taxon>
        <taxon>Arthropoda</taxon>
        <taxon>Hexapoda</taxon>
        <taxon>Insecta</taxon>
        <taxon>Pterygota</taxon>
        <taxon>Neoptera</taxon>
        <taxon>Endopterygota</taxon>
        <taxon>Coleoptera</taxon>
        <taxon>Polyphaga</taxon>
        <taxon>Elateriformia</taxon>
        <taxon>Elateroidea</taxon>
        <taxon>Elateridae</taxon>
        <taxon>Agrypninae</taxon>
        <taxon>Pyrophorini</taxon>
        <taxon>Ignelater</taxon>
    </lineage>
</organism>
<gene>
    <name evidence="3" type="ORF">ILUMI_24318</name>
</gene>
<name>A0A8K0C9C6_IGNLU</name>
<feature type="chain" id="PRO_5035422034" evidence="2">
    <location>
        <begin position="19"/>
        <end position="133"/>
    </location>
</feature>
<feature type="compositionally biased region" description="Polar residues" evidence="1">
    <location>
        <begin position="101"/>
        <end position="112"/>
    </location>
</feature>
<proteinExistence type="predicted"/>
<evidence type="ECO:0000313" key="3">
    <source>
        <dbReference type="EMBL" id="KAF2881854.1"/>
    </source>
</evidence>